<dbReference type="RefSeq" id="WP_133262524.1">
    <property type="nucleotide sequence ID" value="NZ_SJCY01000005.1"/>
</dbReference>
<keyword evidence="1" id="KW-1133">Transmembrane helix</keyword>
<dbReference type="InterPro" id="IPR021448">
    <property type="entry name" value="DUF3098"/>
</dbReference>
<comment type="caution">
    <text evidence="2">The sequence shown here is derived from an EMBL/GenBank/DDBJ whole genome shotgun (WGS) entry which is preliminary data.</text>
</comment>
<keyword evidence="1" id="KW-0472">Membrane</keyword>
<keyword evidence="3" id="KW-1185">Reference proteome</keyword>
<dbReference type="Pfam" id="PF11297">
    <property type="entry name" value="DUF3098"/>
    <property type="match status" value="1"/>
</dbReference>
<dbReference type="EMBL" id="SJCY01000005">
    <property type="protein sequence ID" value="TDG36279.1"/>
    <property type="molecule type" value="Genomic_DNA"/>
</dbReference>
<dbReference type="OrthoDB" id="963379at2"/>
<evidence type="ECO:0000313" key="3">
    <source>
        <dbReference type="Proteomes" id="UP000295668"/>
    </source>
</evidence>
<name>A0A4R5MMC5_9SPHI</name>
<feature type="transmembrane region" description="Helical" evidence="1">
    <location>
        <begin position="55"/>
        <end position="73"/>
    </location>
</feature>
<evidence type="ECO:0000256" key="1">
    <source>
        <dbReference type="SAM" id="Phobius"/>
    </source>
</evidence>
<protein>
    <submittedName>
        <fullName evidence="2">DUF3098 domain-containing protein</fullName>
    </submittedName>
</protein>
<dbReference type="AlphaFoldDB" id="A0A4R5MMC5"/>
<sequence length="75" mass="8545">MAEKKHIPFNKEVKDELVFNKKNYQLLIISMAIVIFGFVLMMGTTGDIYDFRRTLLAPMVVLAGFGFGIYAVLKK</sequence>
<feature type="transmembrane region" description="Helical" evidence="1">
    <location>
        <begin position="24"/>
        <end position="43"/>
    </location>
</feature>
<accession>A0A4R5MMC5</accession>
<keyword evidence="1" id="KW-0812">Transmembrane</keyword>
<organism evidence="2 3">
    <name type="scientific">Pedobacter changchengzhani</name>
    <dbReference type="NCBI Taxonomy" id="2529274"/>
    <lineage>
        <taxon>Bacteria</taxon>
        <taxon>Pseudomonadati</taxon>
        <taxon>Bacteroidota</taxon>
        <taxon>Sphingobacteriia</taxon>
        <taxon>Sphingobacteriales</taxon>
        <taxon>Sphingobacteriaceae</taxon>
        <taxon>Pedobacter</taxon>
    </lineage>
</organism>
<gene>
    <name evidence="2" type="ORF">EZJ43_09760</name>
</gene>
<evidence type="ECO:0000313" key="2">
    <source>
        <dbReference type="EMBL" id="TDG36279.1"/>
    </source>
</evidence>
<dbReference type="Proteomes" id="UP000295668">
    <property type="component" value="Unassembled WGS sequence"/>
</dbReference>
<reference evidence="2 3" key="1">
    <citation type="submission" date="2019-02" db="EMBL/GenBank/DDBJ databases">
        <title>Pedobacter sp. nov., a novel speices isolated from soil of pinguins habitat in Antarcitica.</title>
        <authorList>
            <person name="He R.-H."/>
        </authorList>
    </citation>
    <scope>NUCLEOTIDE SEQUENCE [LARGE SCALE GENOMIC DNA]</scope>
    <source>
        <strain evidence="2 3">E01020</strain>
    </source>
</reference>
<proteinExistence type="predicted"/>